<dbReference type="PANTHER" id="PTHR42939">
    <property type="entry name" value="ABC TRANSPORTER ATP-BINDING PROTEIN ALBC-RELATED"/>
    <property type="match status" value="1"/>
</dbReference>
<dbReference type="NCBIfam" id="TIGR01189">
    <property type="entry name" value="ccmA"/>
    <property type="match status" value="1"/>
</dbReference>
<dbReference type="GO" id="GO:0005524">
    <property type="term" value="F:ATP binding"/>
    <property type="evidence" value="ECO:0007669"/>
    <property type="project" value="UniProtKB-KW"/>
</dbReference>
<dbReference type="GO" id="GO:0022857">
    <property type="term" value="F:transmembrane transporter activity"/>
    <property type="evidence" value="ECO:0007669"/>
    <property type="project" value="InterPro"/>
</dbReference>
<dbReference type="Gene3D" id="3.40.50.300">
    <property type="entry name" value="P-loop containing nucleotide triphosphate hydrolases"/>
    <property type="match status" value="1"/>
</dbReference>
<accession>A0A932M222</accession>
<reference evidence="6" key="1">
    <citation type="submission" date="2020-07" db="EMBL/GenBank/DDBJ databases">
        <title>Huge and variable diversity of episymbiotic CPR bacteria and DPANN archaea in groundwater ecosystems.</title>
        <authorList>
            <person name="He C.Y."/>
            <person name="Keren R."/>
            <person name="Whittaker M."/>
            <person name="Farag I.F."/>
            <person name="Doudna J."/>
            <person name="Cate J.H.D."/>
            <person name="Banfield J.F."/>
        </authorList>
    </citation>
    <scope>NUCLEOTIDE SEQUENCE</scope>
    <source>
        <strain evidence="6">NC_groundwater_717_Ag_S-0.2um_59_8</strain>
    </source>
</reference>
<comment type="caution">
    <text evidence="6">The sequence shown here is derived from an EMBL/GenBank/DDBJ whole genome shotgun (WGS) entry which is preliminary data.</text>
</comment>
<evidence type="ECO:0000256" key="4">
    <source>
        <dbReference type="ARBA" id="ARBA00022840"/>
    </source>
</evidence>
<dbReference type="SUPFAM" id="SSF52540">
    <property type="entry name" value="P-loop containing nucleoside triphosphate hydrolases"/>
    <property type="match status" value="1"/>
</dbReference>
<gene>
    <name evidence="6" type="primary">ccmA</name>
    <name evidence="6" type="ORF">HYY65_13750</name>
</gene>
<sequence>MEKGQQPEPLVRIEGLTRSYGYRKVLRGVNLELGAGEILTIFGPNGAGKSTLIRVLSTSLRPEEGTIRIAGHDLRKEGEDLRRKIGVVAHRSFLYGSLTARENLHFYASLYGCSGGRDPIEKLLAMVGLEERKDDPVRTFSRGMEQRLAIARAILHDPKVLLLDEPYTGLDQHAVRILNTALLDVRRQGKGIILTTHDLGRGLEISDWVAILVAGKIVYQERAARIGLQDLEAVYYEHVGERVGWGT</sequence>
<dbReference type="EMBL" id="JACPSX010000261">
    <property type="protein sequence ID" value="MBI3016089.1"/>
    <property type="molecule type" value="Genomic_DNA"/>
</dbReference>
<keyword evidence="4 6" id="KW-0067">ATP-binding</keyword>
<dbReference type="GO" id="GO:0017004">
    <property type="term" value="P:cytochrome complex assembly"/>
    <property type="evidence" value="ECO:0007669"/>
    <property type="project" value="UniProtKB-KW"/>
</dbReference>
<dbReference type="Proteomes" id="UP000741360">
    <property type="component" value="Unassembled WGS sequence"/>
</dbReference>
<evidence type="ECO:0000313" key="7">
    <source>
        <dbReference type="Proteomes" id="UP000741360"/>
    </source>
</evidence>
<proteinExistence type="predicted"/>
<evidence type="ECO:0000256" key="2">
    <source>
        <dbReference type="ARBA" id="ARBA00022741"/>
    </source>
</evidence>
<dbReference type="AlphaFoldDB" id="A0A932M222"/>
<dbReference type="InterPro" id="IPR003439">
    <property type="entry name" value="ABC_transporter-like_ATP-bd"/>
</dbReference>
<dbReference type="GO" id="GO:0016887">
    <property type="term" value="F:ATP hydrolysis activity"/>
    <property type="evidence" value="ECO:0007669"/>
    <property type="project" value="InterPro"/>
</dbReference>
<protein>
    <submittedName>
        <fullName evidence="6">Heme ABC exporter ATP-binding protein CcmA</fullName>
    </submittedName>
</protein>
<dbReference type="InterPro" id="IPR005895">
    <property type="entry name" value="ABC_transptr_haem_export_CcmA"/>
</dbReference>
<evidence type="ECO:0000259" key="5">
    <source>
        <dbReference type="PROSITE" id="PS50893"/>
    </source>
</evidence>
<dbReference type="SMART" id="SM00382">
    <property type="entry name" value="AAA"/>
    <property type="match status" value="1"/>
</dbReference>
<keyword evidence="1" id="KW-0813">Transport</keyword>
<keyword evidence="2" id="KW-0547">Nucleotide-binding</keyword>
<dbReference type="InterPro" id="IPR027417">
    <property type="entry name" value="P-loop_NTPase"/>
</dbReference>
<dbReference type="PANTHER" id="PTHR42939:SF1">
    <property type="entry name" value="ABC TRANSPORTER ATP-BINDING PROTEIN ALBC-RELATED"/>
    <property type="match status" value="1"/>
</dbReference>
<evidence type="ECO:0000256" key="3">
    <source>
        <dbReference type="ARBA" id="ARBA00022748"/>
    </source>
</evidence>
<evidence type="ECO:0000313" key="6">
    <source>
        <dbReference type="EMBL" id="MBI3016089.1"/>
    </source>
</evidence>
<dbReference type="Pfam" id="PF00005">
    <property type="entry name" value="ABC_tran"/>
    <property type="match status" value="1"/>
</dbReference>
<keyword evidence="3" id="KW-0201">Cytochrome c-type biogenesis</keyword>
<name>A0A932M222_UNCTE</name>
<dbReference type="CDD" id="cd03230">
    <property type="entry name" value="ABC_DR_subfamily_A"/>
    <property type="match status" value="1"/>
</dbReference>
<evidence type="ECO:0000256" key="1">
    <source>
        <dbReference type="ARBA" id="ARBA00022448"/>
    </source>
</evidence>
<dbReference type="InterPro" id="IPR051782">
    <property type="entry name" value="ABC_Transporter_VariousFunc"/>
</dbReference>
<feature type="domain" description="ABC transporter" evidence="5">
    <location>
        <begin position="11"/>
        <end position="239"/>
    </location>
</feature>
<dbReference type="PROSITE" id="PS50893">
    <property type="entry name" value="ABC_TRANSPORTER_2"/>
    <property type="match status" value="1"/>
</dbReference>
<dbReference type="InterPro" id="IPR003593">
    <property type="entry name" value="AAA+_ATPase"/>
</dbReference>
<organism evidence="6 7">
    <name type="scientific">Tectimicrobiota bacterium</name>
    <dbReference type="NCBI Taxonomy" id="2528274"/>
    <lineage>
        <taxon>Bacteria</taxon>
        <taxon>Pseudomonadati</taxon>
        <taxon>Nitrospinota/Tectimicrobiota group</taxon>
        <taxon>Candidatus Tectimicrobiota</taxon>
    </lineage>
</organism>